<sequence length="268" mass="28445">MTDGPPGEGLLHRATLEPVGLLREASNVTLLVDLVEPDGSPAGRAVYKPVRGERPLADFPPGTLAAREVAAYLVSELGGWGLVPATVLRDGPLGPGSVQLWMETEEDGVPAGGLVDVVTPEQVGTDGWLPVVAAQDEEGRPLVVVHADDPRLRSLAVLDVVLDNADRKAAHVGLVGERLWGFDHGLSFNAVPKLRTVLWGWAGEDLGEVELERVRRVLGALGSGDSGLDGLLSAAELVSLRARLEGLLADPRLPVPPEGRYPLPWPLW</sequence>
<evidence type="ECO:0000313" key="1">
    <source>
        <dbReference type="EMBL" id="SOC54465.1"/>
    </source>
</evidence>
<dbReference type="AlphaFoldDB" id="A0A285VK43"/>
<gene>
    <name evidence="1" type="ORF">SAMN05421879_103148</name>
</gene>
<dbReference type="RefSeq" id="WP_097187499.1">
    <property type="nucleotide sequence ID" value="NZ_OBQK01000003.1"/>
</dbReference>
<evidence type="ECO:0008006" key="3">
    <source>
        <dbReference type="Google" id="ProtNLM"/>
    </source>
</evidence>
<dbReference type="NCBIfam" id="TIGR03843">
    <property type="entry name" value="SCO1664 family protein"/>
    <property type="match status" value="1"/>
</dbReference>
<proteinExistence type="predicted"/>
<dbReference type="EMBL" id="OBQK01000003">
    <property type="protein sequence ID" value="SOC54465.1"/>
    <property type="molecule type" value="Genomic_DNA"/>
</dbReference>
<organism evidence="1 2">
    <name type="scientific">Ornithinimicrobium cerasi</name>
    <dbReference type="NCBI Taxonomy" id="2248773"/>
    <lineage>
        <taxon>Bacteria</taxon>
        <taxon>Bacillati</taxon>
        <taxon>Actinomycetota</taxon>
        <taxon>Actinomycetes</taxon>
        <taxon>Micrococcales</taxon>
        <taxon>Ornithinimicrobiaceae</taxon>
        <taxon>Ornithinimicrobium</taxon>
    </lineage>
</organism>
<keyword evidence="2" id="KW-1185">Reference proteome</keyword>
<dbReference type="InterPro" id="IPR022292">
    <property type="entry name" value="CHP03843"/>
</dbReference>
<name>A0A285VK43_9MICO</name>
<accession>A0A285VK43</accession>
<reference evidence="2" key="1">
    <citation type="submission" date="2017-08" db="EMBL/GenBank/DDBJ databases">
        <authorList>
            <person name="Varghese N."/>
            <person name="Submissions S."/>
        </authorList>
    </citation>
    <scope>NUCLEOTIDE SEQUENCE [LARGE SCALE GENOMIC DNA]</scope>
    <source>
        <strain evidence="2">USBA17B2</strain>
    </source>
</reference>
<evidence type="ECO:0000313" key="2">
    <source>
        <dbReference type="Proteomes" id="UP000219688"/>
    </source>
</evidence>
<protein>
    <recommendedName>
        <fullName evidence="3">Repeat protein (TIGR03843 family)</fullName>
    </recommendedName>
</protein>
<dbReference type="Proteomes" id="UP000219688">
    <property type="component" value="Unassembled WGS sequence"/>
</dbReference>